<dbReference type="Proteomes" id="UP000254765">
    <property type="component" value="Unassembled WGS sequence"/>
</dbReference>
<dbReference type="CDD" id="cd07256">
    <property type="entry name" value="HPCD_C_class_II"/>
    <property type="match status" value="1"/>
</dbReference>
<keyword evidence="5 8" id="KW-0223">Dioxygenase</keyword>
<dbReference type="NCBIfam" id="TIGR02295">
    <property type="entry name" value="HpaD"/>
    <property type="match status" value="1"/>
</dbReference>
<dbReference type="GO" id="GO:0008198">
    <property type="term" value="F:ferrous iron binding"/>
    <property type="evidence" value="ECO:0007669"/>
    <property type="project" value="InterPro"/>
</dbReference>
<dbReference type="InterPro" id="IPR000486">
    <property type="entry name" value="Xdiol_ring_cleave_dOase_1/2"/>
</dbReference>
<gene>
    <name evidence="10" type="primary">hpcD</name>
    <name evidence="10" type="ORF">NCTC10211_00422</name>
</gene>
<evidence type="ECO:0000256" key="8">
    <source>
        <dbReference type="RuleBase" id="RU000683"/>
    </source>
</evidence>
<dbReference type="EC" id="5.3.3.10" evidence="10"/>
<feature type="domain" description="VOC" evidence="9">
    <location>
        <begin position="17"/>
        <end position="131"/>
    </location>
</feature>
<keyword evidence="3" id="KW-0479">Metal-binding</keyword>
<evidence type="ECO:0000259" key="9">
    <source>
        <dbReference type="PROSITE" id="PS51819"/>
    </source>
</evidence>
<dbReference type="Gene3D" id="4.10.1270.10">
    <property type="entry name" value="homoprotocatechuate 2,3-dioxygenase domains"/>
    <property type="match status" value="1"/>
</dbReference>
<dbReference type="AlphaFoldDB" id="A0A379Y1Q8"/>
<dbReference type="GO" id="GO:0008704">
    <property type="term" value="F:5-carboxymethyl-2-hydroxymuconate delta-isomerase activity"/>
    <property type="evidence" value="ECO:0007669"/>
    <property type="project" value="UniProtKB-EC"/>
</dbReference>
<dbReference type="InterPro" id="IPR011981">
    <property type="entry name" value="DHPA_dOase_Mn/Fe"/>
</dbReference>
<evidence type="ECO:0000313" key="11">
    <source>
        <dbReference type="Proteomes" id="UP000254765"/>
    </source>
</evidence>
<dbReference type="InterPro" id="IPR004360">
    <property type="entry name" value="Glyas_Fos-R_dOase_dom"/>
</dbReference>
<reference evidence="10 11" key="1">
    <citation type="submission" date="2018-06" db="EMBL/GenBank/DDBJ databases">
        <authorList>
            <consortium name="Pathogen Informatics"/>
            <person name="Doyle S."/>
        </authorList>
    </citation>
    <scope>NUCLEOTIDE SEQUENCE [LARGE SCALE GENOMIC DNA]</scope>
    <source>
        <strain evidence="10 11">NCTC10211</strain>
    </source>
</reference>
<proteinExistence type="inferred from homology"/>
<keyword evidence="6 8" id="KW-0560">Oxidoreductase</keyword>
<dbReference type="PANTHER" id="PTHR37950">
    <property type="entry name" value="4-HYDROXYPHENYLACETATE CATABOLISM PROTEIN"/>
    <property type="match status" value="1"/>
</dbReference>
<dbReference type="InterPro" id="IPR004220">
    <property type="entry name" value="5-COMe_2-OHmuconate_Isoase"/>
</dbReference>
<evidence type="ECO:0000256" key="2">
    <source>
        <dbReference type="ARBA" id="ARBA00008784"/>
    </source>
</evidence>
<evidence type="ECO:0000256" key="6">
    <source>
        <dbReference type="ARBA" id="ARBA00023002"/>
    </source>
</evidence>
<evidence type="ECO:0000256" key="4">
    <source>
        <dbReference type="ARBA" id="ARBA00022797"/>
    </source>
</evidence>
<keyword evidence="10" id="KW-0413">Isomerase</keyword>
<evidence type="ECO:0000256" key="3">
    <source>
        <dbReference type="ARBA" id="ARBA00022723"/>
    </source>
</evidence>
<keyword evidence="4 8" id="KW-0058">Aromatic hydrocarbons catabolism</keyword>
<evidence type="ECO:0000256" key="5">
    <source>
        <dbReference type="ARBA" id="ARBA00022964"/>
    </source>
</evidence>
<dbReference type="PANTHER" id="PTHR37950:SF1">
    <property type="entry name" value="4-HYDROXYPHENYLACETATE CATABOLISM PROTEIN"/>
    <property type="match status" value="1"/>
</dbReference>
<dbReference type="EMBL" id="UGYK01000002">
    <property type="protein sequence ID" value="SUI39532.1"/>
    <property type="molecule type" value="Genomic_DNA"/>
</dbReference>
<sequence length="503" mass="57479">MTTKLTTDAVPAPDVVRCAYMEIQVTNLQAAREFYVDILGLVVTAEEDKTLYLRSMEEFIHHNLVLREGPVAAVAAFAFRVRTPEDVDRAEAYFKALGCRTERRVNGFAKGIGDAVRVEDPLGFPYEFFYDVQHVERLAWRYDLYTPGALVRLDHFNQITPDVPRAVEYIQGLGFRVTEDIRDEDGVVYAAWMRRKATVHDTAMTGGAGPRMHHIAFATHEKHNILAICDKLGALRKSDVIERGPGRHGVSNAFYLYLRDPDGHRVEIYTQDYYTGDPDNPTVTWDVHDNQRRDWWGNPVVPSWYTGRLVGAGSRWAAAAGHRAQCAQRNGRHHRRRRFFLYPRGRYGKRFQTWQYAVNAAARAAPAPMRRLENAMPHFYAECTDNIRREADLPTLFAKVNEALAATGIFPLAGVRSRAIWLDTWQMADGKQDYAFVHMTLKIGHGRSLESRQQVGEMLFTLIKEHFAALMAQRYLALSFTMEELDPVLNYKQNNVHALFNKA</sequence>
<dbReference type="InterPro" id="IPR014347">
    <property type="entry name" value="Tautomerase/MIF_sf"/>
</dbReference>
<protein>
    <submittedName>
        <fullName evidence="10">5-carboxymethyl-2-hydroxymuconate Delta-isomerase</fullName>
        <ecNumber evidence="10">5.3.3.10</ecNumber>
    </submittedName>
</protein>
<dbReference type="InterPro" id="IPR044904">
    <property type="entry name" value="HPCD_C_sf"/>
</dbReference>
<evidence type="ECO:0000313" key="10">
    <source>
        <dbReference type="EMBL" id="SUI39532.1"/>
    </source>
</evidence>
<dbReference type="Gene3D" id="3.30.429.10">
    <property type="entry name" value="Macrophage Migration Inhibitory Factor"/>
    <property type="match status" value="1"/>
</dbReference>
<dbReference type="SUPFAM" id="SSF54593">
    <property type="entry name" value="Glyoxalase/Bleomycin resistance protein/Dihydroxybiphenyl dioxygenase"/>
    <property type="match status" value="1"/>
</dbReference>
<evidence type="ECO:0000256" key="7">
    <source>
        <dbReference type="ARBA" id="ARBA00023004"/>
    </source>
</evidence>
<name>A0A379Y1Q8_SERMA</name>
<organism evidence="10 11">
    <name type="scientific">Serratia marcescens</name>
    <dbReference type="NCBI Taxonomy" id="615"/>
    <lineage>
        <taxon>Bacteria</taxon>
        <taxon>Pseudomonadati</taxon>
        <taxon>Pseudomonadota</taxon>
        <taxon>Gammaproteobacteria</taxon>
        <taxon>Enterobacterales</taxon>
        <taxon>Yersiniaceae</taxon>
        <taxon>Serratia</taxon>
    </lineage>
</organism>
<dbReference type="Pfam" id="PF00903">
    <property type="entry name" value="Glyoxalase"/>
    <property type="match status" value="2"/>
</dbReference>
<dbReference type="GO" id="GO:0051213">
    <property type="term" value="F:dioxygenase activity"/>
    <property type="evidence" value="ECO:0007669"/>
    <property type="project" value="UniProtKB-KW"/>
</dbReference>
<comment type="cofactor">
    <cofactor evidence="1 8">
        <name>Fe(2+)</name>
        <dbReference type="ChEBI" id="CHEBI:29033"/>
    </cofactor>
</comment>
<dbReference type="Pfam" id="PF02962">
    <property type="entry name" value="CHMI"/>
    <property type="match status" value="1"/>
</dbReference>
<dbReference type="PROSITE" id="PS00082">
    <property type="entry name" value="EXTRADIOL_DIOXYGENAS"/>
    <property type="match status" value="1"/>
</dbReference>
<comment type="similarity">
    <text evidence="2 8">Belongs to the extradiol ring-cleavage dioxygenase family.</text>
</comment>
<dbReference type="PROSITE" id="PS51819">
    <property type="entry name" value="VOC"/>
    <property type="match status" value="2"/>
</dbReference>
<dbReference type="NCBIfam" id="NF011605">
    <property type="entry name" value="PRK15031.1"/>
    <property type="match status" value="1"/>
</dbReference>
<keyword evidence="7 8" id="KW-0408">Iron</keyword>
<dbReference type="InterPro" id="IPR037523">
    <property type="entry name" value="VOC_core"/>
</dbReference>
<feature type="domain" description="VOC" evidence="9">
    <location>
        <begin position="152"/>
        <end position="271"/>
    </location>
</feature>
<accession>A0A379Y1Q8</accession>
<dbReference type="SUPFAM" id="SSF55331">
    <property type="entry name" value="Tautomerase/MIF"/>
    <property type="match status" value="1"/>
</dbReference>
<dbReference type="CDD" id="cd00580">
    <property type="entry name" value="CHMI"/>
    <property type="match status" value="1"/>
</dbReference>
<evidence type="ECO:0000256" key="1">
    <source>
        <dbReference type="ARBA" id="ARBA00001954"/>
    </source>
</evidence>
<dbReference type="InterPro" id="IPR029068">
    <property type="entry name" value="Glyas_Bleomycin-R_OHBP_Dase"/>
</dbReference>
<dbReference type="Gene3D" id="3.10.180.10">
    <property type="entry name" value="2,3-Dihydroxybiphenyl 1,2-Dioxygenase, domain 1"/>
    <property type="match status" value="2"/>
</dbReference>